<evidence type="ECO:0000256" key="1">
    <source>
        <dbReference type="ARBA" id="ARBA00003343"/>
    </source>
</evidence>
<proteinExistence type="inferred from homology"/>
<evidence type="ECO:0000313" key="8">
    <source>
        <dbReference type="Proteomes" id="UP001150925"/>
    </source>
</evidence>
<reference evidence="7" key="1">
    <citation type="submission" date="2022-07" db="EMBL/GenBank/DDBJ databases">
        <title>Phylogenomic reconstructions and comparative analyses of Kickxellomycotina fungi.</title>
        <authorList>
            <person name="Reynolds N.K."/>
            <person name="Stajich J.E."/>
            <person name="Barry K."/>
            <person name="Grigoriev I.V."/>
            <person name="Crous P."/>
            <person name="Smith M.E."/>
        </authorList>
    </citation>
    <scope>NUCLEOTIDE SEQUENCE</scope>
    <source>
        <strain evidence="7">RSA 1196</strain>
    </source>
</reference>
<dbReference type="InterPro" id="IPR002745">
    <property type="entry name" value="Ptrans_KptA/Tpt1"/>
</dbReference>
<dbReference type="Pfam" id="PF01885">
    <property type="entry name" value="PTS_2-RNA"/>
    <property type="match status" value="1"/>
</dbReference>
<sequence length="185" mass="21068">MRPDGFVAVYELLNSPSFRNVSFDLLQDIVNNDAKQRYLLIQEPAAPETQSKTTATQWFIRANQGHSIALDNQALYTRITDPADLPEVVVHGTYEKCWPAIERQGLKKMSRTHIHFAPGFVGQRGVISGMRANCEVFIFIDAKRAMQDGIQFYRSHNQVILSDGIDGVILPKYFKEVKRRSELNL</sequence>
<dbReference type="GO" id="GO:0000215">
    <property type="term" value="F:tRNA 2'-phosphotransferase activity"/>
    <property type="evidence" value="ECO:0007669"/>
    <property type="project" value="UniProtKB-EC"/>
</dbReference>
<comment type="similarity">
    <text evidence="2">Belongs to the KptA/TPT1 family.</text>
</comment>
<dbReference type="AlphaFoldDB" id="A0A9W8AN68"/>
<evidence type="ECO:0000256" key="5">
    <source>
        <dbReference type="ARBA" id="ARBA00023027"/>
    </source>
</evidence>
<evidence type="ECO:0000256" key="6">
    <source>
        <dbReference type="ARBA" id="ARBA00047949"/>
    </source>
</evidence>
<evidence type="ECO:0000313" key="7">
    <source>
        <dbReference type="EMBL" id="KAJ1962224.1"/>
    </source>
</evidence>
<dbReference type="EMBL" id="JANBPY010000996">
    <property type="protein sequence ID" value="KAJ1962224.1"/>
    <property type="molecule type" value="Genomic_DNA"/>
</dbReference>
<evidence type="ECO:0000256" key="4">
    <source>
        <dbReference type="ARBA" id="ARBA00022679"/>
    </source>
</evidence>
<dbReference type="FunFam" id="3.20.170.30:FF:000002">
    <property type="entry name" value="Phosphotransferase, putative"/>
    <property type="match status" value="1"/>
</dbReference>
<dbReference type="Gene3D" id="3.20.170.30">
    <property type="match status" value="1"/>
</dbReference>
<gene>
    <name evidence="7" type="primary">TPT1</name>
    <name evidence="7" type="ORF">IWQ62_003597</name>
</gene>
<keyword evidence="4 7" id="KW-0808">Transferase</keyword>
<dbReference type="Proteomes" id="UP001150925">
    <property type="component" value="Unassembled WGS sequence"/>
</dbReference>
<keyword evidence="8" id="KW-1185">Reference proteome</keyword>
<organism evidence="7 8">
    <name type="scientific">Dispira parvispora</name>
    <dbReference type="NCBI Taxonomy" id="1520584"/>
    <lineage>
        <taxon>Eukaryota</taxon>
        <taxon>Fungi</taxon>
        <taxon>Fungi incertae sedis</taxon>
        <taxon>Zoopagomycota</taxon>
        <taxon>Kickxellomycotina</taxon>
        <taxon>Dimargaritomycetes</taxon>
        <taxon>Dimargaritales</taxon>
        <taxon>Dimargaritaceae</taxon>
        <taxon>Dispira</taxon>
    </lineage>
</organism>
<dbReference type="InterPro" id="IPR042080">
    <property type="entry name" value="RNA_2'-PTrans_N"/>
</dbReference>
<comment type="catalytic activity">
    <reaction evidence="6">
        <text>2'-phospho-[ligated tRNA] + NAD(+) = mature tRNA + ADP-alpha-D-ribose 1'',2''-cyclic phosphate + nicotinamide</text>
        <dbReference type="Rhea" id="RHEA:23324"/>
        <dbReference type="Rhea" id="RHEA-COMP:11106"/>
        <dbReference type="Rhea" id="RHEA-COMP:11107"/>
        <dbReference type="ChEBI" id="CHEBI:17154"/>
        <dbReference type="ChEBI" id="CHEBI:57540"/>
        <dbReference type="ChEBI" id="CHEBI:76596"/>
        <dbReference type="ChEBI" id="CHEBI:82883"/>
        <dbReference type="ChEBI" id="CHEBI:85027"/>
        <dbReference type="EC" id="2.7.1.160"/>
    </reaction>
</comment>
<dbReference type="EC" id="2.7.1.160" evidence="3"/>
<dbReference type="InterPro" id="IPR042081">
    <property type="entry name" value="RNA_2'-PTrans_C"/>
</dbReference>
<comment type="function">
    <text evidence="1">Catalyzes the last step of tRNA splicing, the transfer of the splice junction 2'-phosphate from ligated tRNA to NAD to produce ADP-ribose 1''-2'' cyclic phosphate.</text>
</comment>
<accession>A0A9W8AN68</accession>
<dbReference type="Gene3D" id="1.10.10.970">
    <property type="entry name" value="RNA 2'-phosphotransferase, Tpt1/KptA family, N-terminal domain"/>
    <property type="match status" value="1"/>
</dbReference>
<keyword evidence="5" id="KW-0520">NAD</keyword>
<dbReference type="SUPFAM" id="SSF56399">
    <property type="entry name" value="ADP-ribosylation"/>
    <property type="match status" value="1"/>
</dbReference>
<dbReference type="PANTHER" id="PTHR12684">
    <property type="entry name" value="PUTATIVE PHOSPHOTRANSFERASE"/>
    <property type="match status" value="1"/>
</dbReference>
<dbReference type="GO" id="GO:0006388">
    <property type="term" value="P:tRNA splicing, via endonucleolytic cleavage and ligation"/>
    <property type="evidence" value="ECO:0007669"/>
    <property type="project" value="TreeGrafter"/>
</dbReference>
<protein>
    <recommendedName>
        <fullName evidence="3">2'-phosphotransferase</fullName>
        <ecNumber evidence="3">2.7.1.160</ecNumber>
    </recommendedName>
</protein>
<comment type="caution">
    <text evidence="7">The sequence shown here is derived from an EMBL/GenBank/DDBJ whole genome shotgun (WGS) entry which is preliminary data.</text>
</comment>
<dbReference type="OrthoDB" id="419694at2759"/>
<dbReference type="PANTHER" id="PTHR12684:SF2">
    <property type="entry name" value="TRNA 2'-PHOSPHOTRANSFERASE 1"/>
    <property type="match status" value="1"/>
</dbReference>
<evidence type="ECO:0000256" key="2">
    <source>
        <dbReference type="ARBA" id="ARBA00009836"/>
    </source>
</evidence>
<name>A0A9W8AN68_9FUNG</name>
<evidence type="ECO:0000256" key="3">
    <source>
        <dbReference type="ARBA" id="ARBA00012007"/>
    </source>
</evidence>